<feature type="compositionally biased region" description="Basic and acidic residues" evidence="4">
    <location>
        <begin position="17"/>
        <end position="33"/>
    </location>
</feature>
<dbReference type="Pfam" id="PF00628">
    <property type="entry name" value="PHD"/>
    <property type="match status" value="1"/>
</dbReference>
<keyword evidence="2" id="KW-0863">Zinc-finger</keyword>
<evidence type="ECO:0000256" key="1">
    <source>
        <dbReference type="ARBA" id="ARBA00022723"/>
    </source>
</evidence>
<dbReference type="InterPro" id="IPR019787">
    <property type="entry name" value="Znf_PHD-finger"/>
</dbReference>
<reference evidence="6" key="1">
    <citation type="journal article" date="2023" name="Insect Mol. Biol.">
        <title>Genome sequencing provides insights into the evolution of gene families encoding plant cell wall-degrading enzymes in longhorned beetles.</title>
        <authorList>
            <person name="Shin N.R."/>
            <person name="Okamura Y."/>
            <person name="Kirsch R."/>
            <person name="Pauchet Y."/>
        </authorList>
    </citation>
    <scope>NUCLEOTIDE SEQUENCE</scope>
    <source>
        <strain evidence="6">AMC_N1</strain>
    </source>
</reference>
<dbReference type="SUPFAM" id="SSF57903">
    <property type="entry name" value="FYVE/PHD zinc finger"/>
    <property type="match status" value="1"/>
</dbReference>
<proteinExistence type="predicted"/>
<evidence type="ECO:0000256" key="2">
    <source>
        <dbReference type="ARBA" id="ARBA00022771"/>
    </source>
</evidence>
<accession>A0AAV8XH67</accession>
<evidence type="ECO:0000313" key="6">
    <source>
        <dbReference type="EMBL" id="KAJ8938366.1"/>
    </source>
</evidence>
<evidence type="ECO:0000313" key="7">
    <source>
        <dbReference type="Proteomes" id="UP001162162"/>
    </source>
</evidence>
<keyword evidence="7" id="KW-1185">Reference proteome</keyword>
<evidence type="ECO:0000256" key="4">
    <source>
        <dbReference type="SAM" id="MobiDB-lite"/>
    </source>
</evidence>
<dbReference type="EMBL" id="JAPWTK010000562">
    <property type="protein sequence ID" value="KAJ8938366.1"/>
    <property type="molecule type" value="Genomic_DNA"/>
</dbReference>
<feature type="region of interest" description="Disordered" evidence="4">
    <location>
        <begin position="1"/>
        <end position="33"/>
    </location>
</feature>
<dbReference type="GO" id="GO:0008270">
    <property type="term" value="F:zinc ion binding"/>
    <property type="evidence" value="ECO:0007669"/>
    <property type="project" value="UniProtKB-KW"/>
</dbReference>
<dbReference type="AlphaFoldDB" id="A0AAV8XH67"/>
<dbReference type="InterPro" id="IPR013083">
    <property type="entry name" value="Znf_RING/FYVE/PHD"/>
</dbReference>
<organism evidence="6 7">
    <name type="scientific">Aromia moschata</name>
    <dbReference type="NCBI Taxonomy" id="1265417"/>
    <lineage>
        <taxon>Eukaryota</taxon>
        <taxon>Metazoa</taxon>
        <taxon>Ecdysozoa</taxon>
        <taxon>Arthropoda</taxon>
        <taxon>Hexapoda</taxon>
        <taxon>Insecta</taxon>
        <taxon>Pterygota</taxon>
        <taxon>Neoptera</taxon>
        <taxon>Endopterygota</taxon>
        <taxon>Coleoptera</taxon>
        <taxon>Polyphaga</taxon>
        <taxon>Cucujiformia</taxon>
        <taxon>Chrysomeloidea</taxon>
        <taxon>Cerambycidae</taxon>
        <taxon>Cerambycinae</taxon>
        <taxon>Callichromatini</taxon>
        <taxon>Aromia</taxon>
    </lineage>
</organism>
<feature type="domain" description="PHD-type" evidence="5">
    <location>
        <begin position="36"/>
        <end position="73"/>
    </location>
</feature>
<evidence type="ECO:0000259" key="5">
    <source>
        <dbReference type="Pfam" id="PF00628"/>
    </source>
</evidence>
<gene>
    <name evidence="6" type="ORF">NQ318_003830</name>
</gene>
<dbReference type="Gene3D" id="3.30.40.10">
    <property type="entry name" value="Zinc/RING finger domain, C3HC4 (zinc finger)"/>
    <property type="match status" value="1"/>
</dbReference>
<evidence type="ECO:0000256" key="3">
    <source>
        <dbReference type="ARBA" id="ARBA00022833"/>
    </source>
</evidence>
<keyword evidence="3" id="KW-0862">Zinc</keyword>
<protein>
    <recommendedName>
        <fullName evidence="5">PHD-type domain-containing protein</fullName>
    </recommendedName>
</protein>
<keyword evidence="1" id="KW-0479">Metal-binding</keyword>
<sequence>MVEQEMIKDKNKKAKSYKKDCSSSDSDNSHDSDANCFYCGDLYSVLSEGWIACSRCKQWAHNSCAGVDDEDDEAMLIFRG</sequence>
<comment type="caution">
    <text evidence="6">The sequence shown here is derived from an EMBL/GenBank/DDBJ whole genome shotgun (WGS) entry which is preliminary data.</text>
</comment>
<dbReference type="Proteomes" id="UP001162162">
    <property type="component" value="Unassembled WGS sequence"/>
</dbReference>
<dbReference type="InterPro" id="IPR011011">
    <property type="entry name" value="Znf_FYVE_PHD"/>
</dbReference>
<name>A0AAV8XH67_9CUCU</name>